<dbReference type="AlphaFoldDB" id="A0A7W7G4G5"/>
<accession>A0A7W7G4G5</accession>
<evidence type="ECO:0000313" key="1">
    <source>
        <dbReference type="EMBL" id="MBB4693806.1"/>
    </source>
</evidence>
<comment type="caution">
    <text evidence="1">The sequence shown here is derived from an EMBL/GenBank/DDBJ whole genome shotgun (WGS) entry which is preliminary data.</text>
</comment>
<dbReference type="Proteomes" id="UP000542742">
    <property type="component" value="Unassembled WGS sequence"/>
</dbReference>
<name>A0A7W7G4G5_9ACTN</name>
<organism evidence="1 2">
    <name type="scientific">Paractinoplanes abujensis</name>
    <dbReference type="NCBI Taxonomy" id="882441"/>
    <lineage>
        <taxon>Bacteria</taxon>
        <taxon>Bacillati</taxon>
        <taxon>Actinomycetota</taxon>
        <taxon>Actinomycetes</taxon>
        <taxon>Micromonosporales</taxon>
        <taxon>Micromonosporaceae</taxon>
        <taxon>Paractinoplanes</taxon>
    </lineage>
</organism>
<sequence length="224" mass="24644">MPERELTNAQRALLLALMVKAGPVENRYLTRAKINLKKAPYRDQLVDWKLITLREKPEVPYLTLELTEKGWGRALEELSAEVPALAGSLGGTLYLLLDVLRQHFEKQNVSAAEFFSAYAGQTGETAGPAPRAQRVAPSDDLESRIRKAYADLAAEPGAWVTLEDVRRALGDGSKPAVDHALLRLDREPDVSLIPESNQKTLTAGQRSAAVRIGNQDMHLLAVGR</sequence>
<dbReference type="RefSeq" id="WP_184952384.1">
    <property type="nucleotide sequence ID" value="NZ_BOMC01000053.1"/>
</dbReference>
<reference evidence="1 2" key="1">
    <citation type="submission" date="2020-08" db="EMBL/GenBank/DDBJ databases">
        <title>Sequencing the genomes of 1000 actinobacteria strains.</title>
        <authorList>
            <person name="Klenk H.-P."/>
        </authorList>
    </citation>
    <scope>NUCLEOTIDE SEQUENCE [LARGE SCALE GENOMIC DNA]</scope>
    <source>
        <strain evidence="1 2">DSM 45518</strain>
    </source>
</reference>
<evidence type="ECO:0000313" key="2">
    <source>
        <dbReference type="Proteomes" id="UP000542742"/>
    </source>
</evidence>
<dbReference type="EMBL" id="JACHMF010000001">
    <property type="protein sequence ID" value="MBB4693806.1"/>
    <property type="molecule type" value="Genomic_DNA"/>
</dbReference>
<keyword evidence="2" id="KW-1185">Reference proteome</keyword>
<proteinExistence type="predicted"/>
<protein>
    <submittedName>
        <fullName evidence="1">Uncharacterized protein</fullName>
    </submittedName>
</protein>
<gene>
    <name evidence="1" type="ORF">BKA14_003954</name>
</gene>